<dbReference type="GO" id="GO:0008237">
    <property type="term" value="F:metallopeptidase activity"/>
    <property type="evidence" value="ECO:0007669"/>
    <property type="project" value="InterPro"/>
</dbReference>
<dbReference type="EMBL" id="BART01001795">
    <property type="protein sequence ID" value="GAG73291.1"/>
    <property type="molecule type" value="Genomic_DNA"/>
</dbReference>
<feature type="non-terminal residue" evidence="2">
    <location>
        <position position="1"/>
    </location>
</feature>
<dbReference type="PANTHER" id="PTHR43666">
    <property type="entry name" value="TLDD PROTEIN"/>
    <property type="match status" value="1"/>
</dbReference>
<gene>
    <name evidence="2" type="ORF">S01H4_05992</name>
</gene>
<reference evidence="2" key="1">
    <citation type="journal article" date="2014" name="Front. Microbiol.">
        <title>High frequency of phylogenetically diverse reductive dehalogenase-homologous genes in deep subseafloor sedimentary metagenomes.</title>
        <authorList>
            <person name="Kawai M."/>
            <person name="Futagami T."/>
            <person name="Toyoda A."/>
            <person name="Takaki Y."/>
            <person name="Nishi S."/>
            <person name="Hori S."/>
            <person name="Arai W."/>
            <person name="Tsubouchi T."/>
            <person name="Morono Y."/>
            <person name="Uchiyama I."/>
            <person name="Ito T."/>
            <person name="Fujiyama A."/>
            <person name="Inagaki F."/>
            <person name="Takami H."/>
        </authorList>
    </citation>
    <scope>NUCLEOTIDE SEQUENCE</scope>
    <source>
        <strain evidence="2">Expedition CK06-06</strain>
    </source>
</reference>
<evidence type="ECO:0000259" key="1">
    <source>
        <dbReference type="Pfam" id="PF19289"/>
    </source>
</evidence>
<dbReference type="InterPro" id="IPR035068">
    <property type="entry name" value="TldD/PmbA_N"/>
</dbReference>
<dbReference type="GO" id="GO:0006508">
    <property type="term" value="P:proteolysis"/>
    <property type="evidence" value="ECO:0007669"/>
    <property type="project" value="InterPro"/>
</dbReference>
<accession>X1BME8</accession>
<protein>
    <recommendedName>
        <fullName evidence="1">Metalloprotease TldD/E C-terminal domain-containing protein</fullName>
    </recommendedName>
</protein>
<dbReference type="PANTHER" id="PTHR43666:SF1">
    <property type="entry name" value="CONSERVED PROTEIN"/>
    <property type="match status" value="1"/>
</dbReference>
<dbReference type="SUPFAM" id="SSF111283">
    <property type="entry name" value="Putative modulator of DNA gyrase, PmbA/TldD"/>
    <property type="match status" value="1"/>
</dbReference>
<sequence>LTRFAESYIHQNVAETNLNLTIKVINKDRIGVVEMNSIDDHTISKNIEKAIEVTKITPKLDYHYQLLKPQSYKIKSKYSEQTANFTPLNRAQLVGQLIKKVNKRGYEAAGAFKTEVSTLLVANSEGVFAFDRGTKVDFNCVITRDNSTAYTSFIDSDINNFNIKKITDELLETAFKNVEQIEIEPGVYTVILSPEAVSDILNYTGYTAFNGKMIMENKSFVSNNRGKKIFPEAINISDDPFDELTMPIPFDLVGYSREKIDLIKDGVIKDGVYDHLTALKYNRKCTGNTLPPEHASFGALPFNLVMKEGSNSVEEMISSTKKGIYISRFHYVNILNPMSVQLTGMTRDGTFLIEDGKLGRAIKNMRFNTSVVDMLKAVDMISKERQTKSGFVGPAVAPYLRTNNFTFSSKTSF</sequence>
<name>X1BME8_9ZZZZ</name>
<dbReference type="Pfam" id="PF19289">
    <property type="entry name" value="PmbA_TldD_3rd"/>
    <property type="match status" value="1"/>
</dbReference>
<organism evidence="2">
    <name type="scientific">marine sediment metagenome</name>
    <dbReference type="NCBI Taxonomy" id="412755"/>
    <lineage>
        <taxon>unclassified sequences</taxon>
        <taxon>metagenomes</taxon>
        <taxon>ecological metagenomes</taxon>
    </lineage>
</organism>
<evidence type="ECO:0000313" key="2">
    <source>
        <dbReference type="EMBL" id="GAG73291.1"/>
    </source>
</evidence>
<dbReference type="InterPro" id="IPR045569">
    <property type="entry name" value="Metalloprtase-TldD/E_C"/>
</dbReference>
<proteinExistence type="predicted"/>
<feature type="domain" description="Metalloprotease TldD/E C-terminal" evidence="1">
    <location>
        <begin position="185"/>
        <end position="408"/>
    </location>
</feature>
<dbReference type="AlphaFoldDB" id="X1BME8"/>
<comment type="caution">
    <text evidence="2">The sequence shown here is derived from an EMBL/GenBank/DDBJ whole genome shotgun (WGS) entry which is preliminary data.</text>
</comment>
<dbReference type="Gene3D" id="3.30.2290.10">
    <property type="entry name" value="PmbA/TldD superfamily"/>
    <property type="match status" value="1"/>
</dbReference>
<dbReference type="InterPro" id="IPR036059">
    <property type="entry name" value="TldD/PmbA_sf"/>
</dbReference>